<keyword evidence="3" id="KW-1185">Reference proteome</keyword>
<accession>A0A4R3LHU6</accession>
<proteinExistence type="predicted"/>
<evidence type="ECO:0000313" key="3">
    <source>
        <dbReference type="Proteomes" id="UP000294599"/>
    </source>
</evidence>
<protein>
    <submittedName>
        <fullName evidence="2">DUF3011 family protein</fullName>
    </submittedName>
</protein>
<name>A0A4R3LHU6_9GAMM</name>
<keyword evidence="1" id="KW-0732">Signal</keyword>
<dbReference type="Pfam" id="PF11218">
    <property type="entry name" value="DUF3011"/>
    <property type="match status" value="2"/>
</dbReference>
<dbReference type="OrthoDB" id="6052310at2"/>
<reference evidence="2 3" key="1">
    <citation type="submission" date="2019-03" db="EMBL/GenBank/DDBJ databases">
        <title>Genomic Encyclopedia of Type Strains, Phase IV (KMG-IV): sequencing the most valuable type-strain genomes for metagenomic binning, comparative biology and taxonomic classification.</title>
        <authorList>
            <person name="Goeker M."/>
        </authorList>
    </citation>
    <scope>NUCLEOTIDE SEQUENCE [LARGE SCALE GENOMIC DNA]</scope>
    <source>
        <strain evidence="2 3">DSM 21944</strain>
    </source>
</reference>
<organism evidence="2 3">
    <name type="scientific">Pseudofulvimonas gallinarii</name>
    <dbReference type="NCBI Taxonomy" id="634155"/>
    <lineage>
        <taxon>Bacteria</taxon>
        <taxon>Pseudomonadati</taxon>
        <taxon>Pseudomonadota</taxon>
        <taxon>Gammaproteobacteria</taxon>
        <taxon>Lysobacterales</taxon>
        <taxon>Rhodanobacteraceae</taxon>
        <taxon>Pseudofulvimonas</taxon>
    </lineage>
</organism>
<dbReference type="AlphaFoldDB" id="A0A4R3LHU6"/>
<dbReference type="Proteomes" id="UP000294599">
    <property type="component" value="Unassembled WGS sequence"/>
</dbReference>
<dbReference type="EMBL" id="SMAF01000005">
    <property type="protein sequence ID" value="TCS99682.1"/>
    <property type="molecule type" value="Genomic_DNA"/>
</dbReference>
<sequence length="299" mass="33054">MNAIAKASVLAAIAVAGLMRAPEASAQQTINCESKNFQYKECSVPWGRAQLVRRISNANCVENQTWGQGRGFIWVHHGCAATFAEARWTGGGSNLPGREEMACNSDRNRYKECRTTWRDARLIQQTSNAQCIEGQTWGFRRGTLWVDKGCAGLFASSVGHPGDNRNEHVQCNSNRNRYQECRVGNWRGAQLITQSSNAPCVEGRTWGYGQGVLWVDQGCAGTFAPTWGHWSPGGGVRRITCNSDNNRPRQCATGGWSGAQLVRQTSRASCVEGRTWGFRNGAVWVDKGCAGEFVEERRW</sequence>
<feature type="chain" id="PRO_5030099304" evidence="1">
    <location>
        <begin position="27"/>
        <end position="299"/>
    </location>
</feature>
<dbReference type="InterPro" id="IPR021381">
    <property type="entry name" value="DUF3011"/>
</dbReference>
<comment type="caution">
    <text evidence="2">The sequence shown here is derived from an EMBL/GenBank/DDBJ whole genome shotgun (WGS) entry which is preliminary data.</text>
</comment>
<dbReference type="RefSeq" id="WP_123520877.1">
    <property type="nucleotide sequence ID" value="NZ_JBHLWF010000028.1"/>
</dbReference>
<evidence type="ECO:0000313" key="2">
    <source>
        <dbReference type="EMBL" id="TCS99682.1"/>
    </source>
</evidence>
<gene>
    <name evidence="2" type="ORF">EDC25_105116</name>
</gene>
<feature type="signal peptide" evidence="1">
    <location>
        <begin position="1"/>
        <end position="26"/>
    </location>
</feature>
<evidence type="ECO:0000256" key="1">
    <source>
        <dbReference type="SAM" id="SignalP"/>
    </source>
</evidence>